<evidence type="ECO:0000313" key="1">
    <source>
        <dbReference type="EMBL" id="OEJ74777.1"/>
    </source>
</evidence>
<sequence>MNAAIYLASIPYVAQVAEQVFKSRQLTRQHQYLLTLLLQDFALSSQELDLIEQISQAVNCGKVRLVD</sequence>
<dbReference type="AlphaFoldDB" id="A0A1E5QJN1"/>
<dbReference type="STRING" id="1781255.BH720_12935"/>
<dbReference type="EMBL" id="MJGC01000061">
    <property type="protein sequence ID" value="OEJ74777.1"/>
    <property type="molecule type" value="Genomic_DNA"/>
</dbReference>
<proteinExistence type="predicted"/>
<name>A0A1E5QJN1_9CYAN</name>
<accession>A0A1E5QJN1</accession>
<organism evidence="1">
    <name type="scientific">Desertifilum tharense IPPAS B-1220</name>
    <dbReference type="NCBI Taxonomy" id="1781255"/>
    <lineage>
        <taxon>Bacteria</taxon>
        <taxon>Bacillati</taxon>
        <taxon>Cyanobacteriota</taxon>
        <taxon>Cyanophyceae</taxon>
        <taxon>Desertifilales</taxon>
        <taxon>Desertifilaceae</taxon>
        <taxon>Desertifilum</taxon>
    </lineage>
</organism>
<reference evidence="1" key="1">
    <citation type="submission" date="2016-09" db="EMBL/GenBank/DDBJ databases">
        <title>Draft genome of thermotolerant cyanobacterium Desertifilum sp. strain IPPAS B-1220.</title>
        <authorList>
            <person name="Sinetova M.A."/>
            <person name="Bolakhan K."/>
            <person name="Zayadan B.K."/>
            <person name="Mironov K.S."/>
            <person name="Ustinova V."/>
            <person name="Kupriyanova E.V."/>
            <person name="Sidorov R.A."/>
            <person name="Skrypnik A.N."/>
            <person name="Gogoleva N.E."/>
            <person name="Gogolev Y.V."/>
            <person name="Los D.A."/>
        </authorList>
    </citation>
    <scope>NUCLEOTIDE SEQUENCE [LARGE SCALE GENOMIC DNA]</scope>
    <source>
        <strain evidence="1">IPPAS B-1220</strain>
    </source>
</reference>
<dbReference type="RefSeq" id="WP_069967630.1">
    <property type="nucleotide sequence ID" value="NZ_CM124774.1"/>
</dbReference>
<gene>
    <name evidence="1" type="ORF">BH720_12935</name>
</gene>
<protein>
    <submittedName>
        <fullName evidence="1">Uncharacterized protein</fullName>
    </submittedName>
</protein>
<comment type="caution">
    <text evidence="1">The sequence shown here is derived from an EMBL/GenBank/DDBJ whole genome shotgun (WGS) entry which is preliminary data.</text>
</comment>